<organism evidence="2">
    <name type="scientific">uncultured bacterium 162</name>
    <dbReference type="NCBI Taxonomy" id="698381"/>
    <lineage>
        <taxon>Bacteria</taxon>
        <taxon>environmental samples</taxon>
    </lineage>
</organism>
<evidence type="ECO:0000256" key="1">
    <source>
        <dbReference type="SAM" id="Phobius"/>
    </source>
</evidence>
<reference evidence="2" key="1">
    <citation type="submission" date="2009-12" db="EMBL/GenBank/DDBJ databases">
        <authorList>
            <person name="Kielak A."/>
            <person name="van Veen J.A."/>
            <person name="Kowalchuk G.A."/>
        </authorList>
    </citation>
    <scope>NUCLEOTIDE SEQUENCE</scope>
</reference>
<keyword evidence="1" id="KW-0472">Membrane</keyword>
<evidence type="ECO:0000313" key="2">
    <source>
        <dbReference type="EMBL" id="ADC36165.1"/>
    </source>
</evidence>
<dbReference type="AlphaFoldDB" id="E3T771"/>
<keyword evidence="1" id="KW-0812">Transmembrane</keyword>
<feature type="transmembrane region" description="Helical" evidence="1">
    <location>
        <begin position="30"/>
        <end position="48"/>
    </location>
</feature>
<dbReference type="EMBL" id="GU260714">
    <property type="protein sequence ID" value="ADC36165.1"/>
    <property type="molecule type" value="Genomic_DNA"/>
</dbReference>
<keyword evidence="1" id="KW-1133">Transmembrane helix</keyword>
<feature type="transmembrane region" description="Helical" evidence="1">
    <location>
        <begin position="6"/>
        <end position="23"/>
    </location>
</feature>
<reference evidence="2" key="2">
    <citation type="journal article" date="2010" name="Appl. Environ. Microbiol.">
        <title>Comparative analysis of acidobacterial genomic fragments from terrestrial and aquatic metagenomic libraries, with emphasis on acidobacteria subdivision 6.</title>
        <authorList>
            <person name="Kielak A.M."/>
            <person name="van Veen J.A."/>
            <person name="Kowalchuk G.A."/>
        </authorList>
    </citation>
    <scope>NUCLEOTIDE SEQUENCE</scope>
</reference>
<proteinExistence type="predicted"/>
<accession>E3T771</accession>
<name>E3T771_9BACT</name>
<sequence>MRRTAWIWMAGSVVWFFDGLLQVRQRQWPHAVLAFVLTAMFGVAWVFYSRQTPRG</sequence>
<protein>
    <submittedName>
        <fullName evidence="2">Uncharacterized protein</fullName>
    </submittedName>
</protein>